<name>A0A6F8T637_9GAMM</name>
<reference evidence="2" key="1">
    <citation type="journal article" date="2020" name="Microbiol. Resour. Announc.">
        <title>Complete Genome Sequence of Novel Psychrotolerant Legionella Strain TUM19329, Isolated from Antarctic Lake Sediment.</title>
        <authorList>
            <person name="Shimada S."/>
            <person name="Nakai R."/>
            <person name="Aoki K."/>
            <person name="Shimoeda N."/>
            <person name="Ohno G."/>
            <person name="Miyazaki Y."/>
            <person name="Kudoh S."/>
            <person name="Imura S."/>
            <person name="Watanabe K."/>
            <person name="Ishii Y."/>
            <person name="Tateda K."/>
        </authorList>
    </citation>
    <scope>NUCLEOTIDE SEQUENCE [LARGE SCALE GENOMIC DNA]</scope>
    <source>
        <strain evidence="2">TUM19329</strain>
    </source>
</reference>
<keyword evidence="1" id="KW-0812">Transmembrane</keyword>
<accession>A0A6F8T637</accession>
<keyword evidence="3" id="KW-1185">Reference proteome</keyword>
<keyword evidence="1" id="KW-1133">Transmembrane helix</keyword>
<sequence length="55" mass="5954">MVHELSGANKLPQVEEVTVVPEGKPDVRIDKFAAENFPLLVMVICLGLPVNALLV</sequence>
<dbReference type="EMBL" id="AP022839">
    <property type="protein sequence ID" value="BCA95868.1"/>
    <property type="molecule type" value="Genomic_DNA"/>
</dbReference>
<evidence type="ECO:0000313" key="3">
    <source>
        <dbReference type="Proteomes" id="UP000502894"/>
    </source>
</evidence>
<evidence type="ECO:0000256" key="1">
    <source>
        <dbReference type="SAM" id="Phobius"/>
    </source>
</evidence>
<dbReference type="Proteomes" id="UP000502894">
    <property type="component" value="Chromosome"/>
</dbReference>
<dbReference type="KEGG" id="lant:TUM19329_22290"/>
<dbReference type="AlphaFoldDB" id="A0A6F8T637"/>
<evidence type="ECO:0000313" key="2">
    <source>
        <dbReference type="EMBL" id="BCA95868.1"/>
    </source>
</evidence>
<proteinExistence type="predicted"/>
<keyword evidence="1" id="KW-0472">Membrane</keyword>
<organism evidence="2 3">
    <name type="scientific">Legionella antarctica</name>
    <dbReference type="NCBI Taxonomy" id="2708020"/>
    <lineage>
        <taxon>Bacteria</taxon>
        <taxon>Pseudomonadati</taxon>
        <taxon>Pseudomonadota</taxon>
        <taxon>Gammaproteobacteria</taxon>
        <taxon>Legionellales</taxon>
        <taxon>Legionellaceae</taxon>
        <taxon>Legionella</taxon>
    </lineage>
</organism>
<gene>
    <name evidence="2" type="ORF">TUM19329_22290</name>
</gene>
<protein>
    <submittedName>
        <fullName evidence="2">Uncharacterized protein</fullName>
    </submittedName>
</protein>
<feature type="transmembrane region" description="Helical" evidence="1">
    <location>
        <begin position="37"/>
        <end position="54"/>
    </location>
</feature>